<organism evidence="2 3">
    <name type="scientific">Trichonephila inaurata madagascariensis</name>
    <dbReference type="NCBI Taxonomy" id="2747483"/>
    <lineage>
        <taxon>Eukaryota</taxon>
        <taxon>Metazoa</taxon>
        <taxon>Ecdysozoa</taxon>
        <taxon>Arthropoda</taxon>
        <taxon>Chelicerata</taxon>
        <taxon>Arachnida</taxon>
        <taxon>Araneae</taxon>
        <taxon>Araneomorphae</taxon>
        <taxon>Entelegynae</taxon>
        <taxon>Araneoidea</taxon>
        <taxon>Nephilidae</taxon>
        <taxon>Trichonephila</taxon>
        <taxon>Trichonephila inaurata</taxon>
    </lineage>
</organism>
<evidence type="ECO:0000256" key="1">
    <source>
        <dbReference type="SAM" id="MobiDB-lite"/>
    </source>
</evidence>
<comment type="caution">
    <text evidence="2">The sequence shown here is derived from an EMBL/GenBank/DDBJ whole genome shotgun (WGS) entry which is preliminary data.</text>
</comment>
<evidence type="ECO:0000313" key="3">
    <source>
        <dbReference type="Proteomes" id="UP000886998"/>
    </source>
</evidence>
<dbReference type="AlphaFoldDB" id="A0A8X6Y7M9"/>
<feature type="region of interest" description="Disordered" evidence="1">
    <location>
        <begin position="54"/>
        <end position="108"/>
    </location>
</feature>
<gene>
    <name evidence="2" type="ORF">TNIN_418021</name>
</gene>
<feature type="compositionally biased region" description="Low complexity" evidence="1">
    <location>
        <begin position="54"/>
        <end position="63"/>
    </location>
</feature>
<reference evidence="2" key="1">
    <citation type="submission" date="2020-08" db="EMBL/GenBank/DDBJ databases">
        <title>Multicomponent nature underlies the extraordinary mechanical properties of spider dragline silk.</title>
        <authorList>
            <person name="Kono N."/>
            <person name="Nakamura H."/>
            <person name="Mori M."/>
            <person name="Yoshida Y."/>
            <person name="Ohtoshi R."/>
            <person name="Malay A.D."/>
            <person name="Moran D.A.P."/>
            <person name="Tomita M."/>
            <person name="Numata K."/>
            <person name="Arakawa K."/>
        </authorList>
    </citation>
    <scope>NUCLEOTIDE SEQUENCE</scope>
</reference>
<keyword evidence="3" id="KW-1185">Reference proteome</keyword>
<dbReference type="Proteomes" id="UP000886998">
    <property type="component" value="Unassembled WGS sequence"/>
</dbReference>
<proteinExistence type="predicted"/>
<evidence type="ECO:0000313" key="2">
    <source>
        <dbReference type="EMBL" id="GFY67193.1"/>
    </source>
</evidence>
<accession>A0A8X6Y7M9</accession>
<sequence>MAYGELHAPIVELATLLLDRLYTAFYREREPIFRRLDFLSLADGLDGSSWSPSLIGSSLSGSPRMNRPVPPGTPYRNQDLAYSTLSPKSPLLSPKDRGSSPATSQIIH</sequence>
<name>A0A8X6Y7M9_9ARAC</name>
<protein>
    <submittedName>
        <fullName evidence="2">Uncharacterized protein</fullName>
    </submittedName>
</protein>
<dbReference type="EMBL" id="BMAV01016449">
    <property type="protein sequence ID" value="GFY67193.1"/>
    <property type="molecule type" value="Genomic_DNA"/>
</dbReference>